<name>A0AA39Z3H3_9PEZI</name>
<sequence>MAYQQTQYAYPPQGAAGTSYQPPPPVAPAYGQQPPQPIHGHHQVQMPAGYQQPYQPQQAYQQPSYQTQPVYAPQAPIQSLAQAPYQAQRPSYTPQQPVYSQPRVRLLGQPQYLVQQPQQQQQPHYQPQQPSQLPHHQQYQHPQHHQPYPTQPQQQYQHQPQVQPPPQHPFPPGTYPLRTLPGQPLSKPTKLPFSLTLSSTFSPSQPIYTLTYNPTASSLSISRGPPSHPSPPIATASFPSLSLHKSPACLGPYNYQIDAKFVSFSILPGQSLKWAISVSTTASAGALILTPEGREQEVIAKFFGTDAAGKLAVPGGTKKYIEGRIELVQGLSQAQMDEVFLTLGVELERKRRQASGGKTAEGTWWGSEILNGVLSS</sequence>
<evidence type="ECO:0000313" key="3">
    <source>
        <dbReference type="Proteomes" id="UP001174997"/>
    </source>
</evidence>
<feature type="compositionally biased region" description="Pro residues" evidence="1">
    <location>
        <begin position="162"/>
        <end position="174"/>
    </location>
</feature>
<evidence type="ECO:0000256" key="1">
    <source>
        <dbReference type="SAM" id="MobiDB-lite"/>
    </source>
</evidence>
<proteinExistence type="predicted"/>
<reference evidence="2" key="1">
    <citation type="submission" date="2023-06" db="EMBL/GenBank/DDBJ databases">
        <title>Genome-scale phylogeny and comparative genomics of the fungal order Sordariales.</title>
        <authorList>
            <consortium name="Lawrence Berkeley National Laboratory"/>
            <person name="Hensen N."/>
            <person name="Bonometti L."/>
            <person name="Westerberg I."/>
            <person name="Brannstrom I.O."/>
            <person name="Guillou S."/>
            <person name="Cros-Aarteil S."/>
            <person name="Calhoun S."/>
            <person name="Haridas S."/>
            <person name="Kuo A."/>
            <person name="Mondo S."/>
            <person name="Pangilinan J."/>
            <person name="Riley R."/>
            <person name="Labutti K."/>
            <person name="Andreopoulos B."/>
            <person name="Lipzen A."/>
            <person name="Chen C."/>
            <person name="Yanf M."/>
            <person name="Daum C."/>
            <person name="Ng V."/>
            <person name="Clum A."/>
            <person name="Steindorff A."/>
            <person name="Ohm R."/>
            <person name="Martin F."/>
            <person name="Silar P."/>
            <person name="Natvig D."/>
            <person name="Lalanne C."/>
            <person name="Gautier V."/>
            <person name="Ament-Velasquez S.L."/>
            <person name="Kruys A."/>
            <person name="Hutchinson M.I."/>
            <person name="Powell A.J."/>
            <person name="Barry K."/>
            <person name="Miller A.N."/>
            <person name="Grigoriev I.V."/>
            <person name="Debuchy R."/>
            <person name="Gladieux P."/>
            <person name="Thoren M.H."/>
            <person name="Johannesson H."/>
        </authorList>
    </citation>
    <scope>NUCLEOTIDE SEQUENCE</scope>
    <source>
        <strain evidence="2">CBS 307.81</strain>
    </source>
</reference>
<feature type="compositionally biased region" description="Low complexity" evidence="1">
    <location>
        <begin position="114"/>
        <end position="161"/>
    </location>
</feature>
<feature type="compositionally biased region" description="Low complexity" evidence="1">
    <location>
        <begin position="1"/>
        <end position="16"/>
    </location>
</feature>
<organism evidence="2 3">
    <name type="scientific">Cercophora samala</name>
    <dbReference type="NCBI Taxonomy" id="330535"/>
    <lineage>
        <taxon>Eukaryota</taxon>
        <taxon>Fungi</taxon>
        <taxon>Dikarya</taxon>
        <taxon>Ascomycota</taxon>
        <taxon>Pezizomycotina</taxon>
        <taxon>Sordariomycetes</taxon>
        <taxon>Sordariomycetidae</taxon>
        <taxon>Sordariales</taxon>
        <taxon>Lasiosphaeriaceae</taxon>
        <taxon>Cercophora</taxon>
    </lineage>
</organism>
<feature type="region of interest" description="Disordered" evidence="1">
    <location>
        <begin position="114"/>
        <end position="188"/>
    </location>
</feature>
<dbReference type="EMBL" id="JAULSY010000132">
    <property type="protein sequence ID" value="KAK0663414.1"/>
    <property type="molecule type" value="Genomic_DNA"/>
</dbReference>
<evidence type="ECO:0000313" key="2">
    <source>
        <dbReference type="EMBL" id="KAK0663414.1"/>
    </source>
</evidence>
<protein>
    <submittedName>
        <fullName evidence="2">Uncharacterized protein</fullName>
    </submittedName>
</protein>
<dbReference type="AlphaFoldDB" id="A0AA39Z3H3"/>
<dbReference type="Proteomes" id="UP001174997">
    <property type="component" value="Unassembled WGS sequence"/>
</dbReference>
<keyword evidence="3" id="KW-1185">Reference proteome</keyword>
<feature type="compositionally biased region" description="Low complexity" evidence="1">
    <location>
        <begin position="50"/>
        <end position="69"/>
    </location>
</feature>
<feature type="region of interest" description="Disordered" evidence="1">
    <location>
        <begin position="1"/>
        <end position="73"/>
    </location>
</feature>
<accession>A0AA39Z3H3</accession>
<gene>
    <name evidence="2" type="ORF">QBC41DRAFT_350235</name>
</gene>
<comment type="caution">
    <text evidence="2">The sequence shown here is derived from an EMBL/GenBank/DDBJ whole genome shotgun (WGS) entry which is preliminary data.</text>
</comment>